<evidence type="ECO:0000256" key="7">
    <source>
        <dbReference type="ARBA" id="ARBA00022723"/>
    </source>
</evidence>
<keyword evidence="5" id="KW-0507">mRNA processing</keyword>
<dbReference type="GO" id="GO:0000932">
    <property type="term" value="C:P-body"/>
    <property type="evidence" value="ECO:0007669"/>
    <property type="project" value="TreeGrafter"/>
</dbReference>
<gene>
    <name evidence="12" type="ORF">WICPIJ_003033</name>
</gene>
<dbReference type="SUPFAM" id="SSF53098">
    <property type="entry name" value="Ribonuclease H-like"/>
    <property type="match status" value="1"/>
</dbReference>
<evidence type="ECO:0000256" key="2">
    <source>
        <dbReference type="ARBA" id="ARBA00004496"/>
    </source>
</evidence>
<evidence type="ECO:0000256" key="5">
    <source>
        <dbReference type="ARBA" id="ARBA00022664"/>
    </source>
</evidence>
<keyword evidence="8" id="KW-0378">Hydrolase</keyword>
<sequence length="1079" mass="122489">MGGWSEVTRAQVVRPNDLNLNAVQPTCCVFDKQSDLVWVGDSSGSVASYADTSLTPYTRFTAHKDPVIQLLPYDKGIVSIDSHGIRLTSQRGLVSYHVSSTSCPEMEGLDSIAYIFKNEILMSSQSSLIEFDLDKGRVLNIIPHNKAVMIMRSNRNYIAVGNTDGTIDIYNPKTKSIIKTFHSNMGTLSDLDMNKDTLISCGYSLRHGNYALDPFVNVYDLRTLAPLNPISFPAGAMFVRLHPRLSSSALISSKNGQIQVVDVYNISNVQLYHVDARPIVTGFELSSTGDYICIMDNFSIHLWCQNPESSQMSDRRALEYPSSEEYPGYVDIGDEDYALNQVGMPYYKEQLLSAWSYQATFNSRGTIPKAIDPLLVMNATPNASGILEGKYDASRFGHRNQAKKYINLTAQVSSRFLSAKNNSKNSPLKKNSNSNGKIGIDSMKPDESIFDTKNGTPPNAFKKLRIQYSRFGVDDFDFDSYNLTALSGLESHVDNSYSNCLLQLYSHIPEFYSFVISKLAKQDFTPGSMLRETGYLFDMLNKSHGHHFRPGKFQSNFSNMRESNDAGLVQRETDPSISPLDEIPRLHAYHRFLLDKIAYDELKQGPLPTKGKKILVDELFIIETEVVKRTMTGMQNAVDSQRILEVYPPQKPLYFTSQNRSILKFIEGALNHTELIRDSSIPYERTTMARHLPPILAINLHLGPDELKQIRETADWLRPNFFTARTNSGYVLIDSLRHQDQNSEFYQKYSLLGYVAEIKDQETQKTHFVTFAQCYDAANNCMNWYLFNDFLVMPIAEEEALNVKHHWKTPVSLVYRLAVNGPGTFRTDAWRFGLEDEILYRDFFARGTREGKIIEYELLTREEAPQPGSLVAIDAEFVTLEQELFEYRSNGTKLLIKPKRQTLARVSVIRGDPKSPNHGVPFIDDYVVVRENIKDYLTSYSGIEEGDLNPQTSNKPLVELDIVYRKLWLLLNIGCVFIGHGLTNDFRTINIAVPKAQVKDTAVFFHKGQRILSLRFLAYSLLGKRVQTGNHDSIEDALTALNIYEQYLILKQHGNFEETLDMIYRQGQFLNFKPPEDDD</sequence>
<dbReference type="GO" id="GO:0003676">
    <property type="term" value="F:nucleic acid binding"/>
    <property type="evidence" value="ECO:0007669"/>
    <property type="project" value="InterPro"/>
</dbReference>
<evidence type="ECO:0000313" key="12">
    <source>
        <dbReference type="EMBL" id="KAH3686033.1"/>
    </source>
</evidence>
<reference evidence="12" key="1">
    <citation type="journal article" date="2021" name="Open Biol.">
        <title>Shared evolutionary footprints suggest mitochondrial oxidative damage underlies multiple complex I losses in fungi.</title>
        <authorList>
            <person name="Schikora-Tamarit M.A."/>
            <person name="Marcet-Houben M."/>
            <person name="Nosek J."/>
            <person name="Gabaldon T."/>
        </authorList>
    </citation>
    <scope>NUCLEOTIDE SEQUENCE</scope>
    <source>
        <strain evidence="12">CBS2887</strain>
    </source>
</reference>
<dbReference type="EMBL" id="JAEUBG010001689">
    <property type="protein sequence ID" value="KAH3686033.1"/>
    <property type="molecule type" value="Genomic_DNA"/>
</dbReference>
<dbReference type="CDD" id="cd06143">
    <property type="entry name" value="PAN2_exo"/>
    <property type="match status" value="1"/>
</dbReference>
<dbReference type="SMART" id="SM00479">
    <property type="entry name" value="EXOIII"/>
    <property type="match status" value="1"/>
</dbReference>
<dbReference type="Gene3D" id="2.130.10.10">
    <property type="entry name" value="YVTN repeat-like/Quinoprotein amine dehydrogenase"/>
    <property type="match status" value="1"/>
</dbReference>
<protein>
    <recommendedName>
        <fullName evidence="11">USP domain-containing protein</fullName>
    </recommendedName>
</protein>
<dbReference type="InterPro" id="IPR012337">
    <property type="entry name" value="RNaseH-like_sf"/>
</dbReference>
<name>A0A9P8Q843_WICPI</name>
<dbReference type="Pfam" id="PF20770">
    <property type="entry name" value="PAN2_N"/>
    <property type="match status" value="1"/>
</dbReference>
<evidence type="ECO:0000256" key="3">
    <source>
        <dbReference type="ARBA" id="ARBA00022490"/>
    </source>
</evidence>
<keyword evidence="3" id="KW-0963">Cytoplasm</keyword>
<proteinExistence type="predicted"/>
<feature type="region of interest" description="Disordered" evidence="10">
    <location>
        <begin position="420"/>
        <end position="440"/>
    </location>
</feature>
<keyword evidence="9" id="KW-0269">Exonuclease</keyword>
<keyword evidence="7" id="KW-0479">Metal-binding</keyword>
<dbReference type="Pfam" id="PF00929">
    <property type="entry name" value="RNase_T"/>
    <property type="match status" value="1"/>
</dbReference>
<evidence type="ECO:0000256" key="10">
    <source>
        <dbReference type="SAM" id="MobiDB-lite"/>
    </source>
</evidence>
<keyword evidence="13" id="KW-1185">Reference proteome</keyword>
<evidence type="ECO:0000256" key="1">
    <source>
        <dbReference type="ARBA" id="ARBA00001663"/>
    </source>
</evidence>
<keyword evidence="4" id="KW-0853">WD repeat</keyword>
<dbReference type="InterPro" id="IPR048841">
    <property type="entry name" value="PAN2_N"/>
</dbReference>
<comment type="subcellular location">
    <subcellularLocation>
        <location evidence="2">Cytoplasm</location>
    </subcellularLocation>
</comment>
<dbReference type="PROSITE" id="PS50235">
    <property type="entry name" value="USP_3"/>
    <property type="match status" value="1"/>
</dbReference>
<keyword evidence="6" id="KW-0540">Nuclease</keyword>
<feature type="compositionally biased region" description="Low complexity" evidence="10">
    <location>
        <begin position="420"/>
        <end position="437"/>
    </location>
</feature>
<dbReference type="InterPro" id="IPR036397">
    <property type="entry name" value="RNaseH_sf"/>
</dbReference>
<comment type="catalytic activity">
    <reaction evidence="1">
        <text>Exonucleolytic cleavage of poly(A) to 5'-AMP.</text>
        <dbReference type="EC" id="3.1.13.4"/>
    </reaction>
</comment>
<dbReference type="InterPro" id="IPR028881">
    <property type="entry name" value="PAN2_UCH_dom"/>
</dbReference>
<dbReference type="Proteomes" id="UP000774326">
    <property type="component" value="Unassembled WGS sequence"/>
</dbReference>
<dbReference type="Pfam" id="PF13423">
    <property type="entry name" value="UCH_1"/>
    <property type="match status" value="1"/>
</dbReference>
<dbReference type="AlphaFoldDB" id="A0A9P8Q843"/>
<accession>A0A9P8Q843</accession>
<dbReference type="Gene3D" id="3.30.420.10">
    <property type="entry name" value="Ribonuclease H-like superfamily/Ribonuclease H"/>
    <property type="match status" value="1"/>
</dbReference>
<dbReference type="InterPro" id="IPR028889">
    <property type="entry name" value="USP"/>
</dbReference>
<dbReference type="InterPro" id="IPR038765">
    <property type="entry name" value="Papain-like_cys_pep_sf"/>
</dbReference>
<dbReference type="InterPro" id="IPR013520">
    <property type="entry name" value="Ribonucl_H"/>
</dbReference>
<evidence type="ECO:0000256" key="6">
    <source>
        <dbReference type="ARBA" id="ARBA00022722"/>
    </source>
</evidence>
<dbReference type="SUPFAM" id="SSF50978">
    <property type="entry name" value="WD40 repeat-like"/>
    <property type="match status" value="1"/>
</dbReference>
<dbReference type="GO" id="GO:0031251">
    <property type="term" value="C:PAN complex"/>
    <property type="evidence" value="ECO:0007669"/>
    <property type="project" value="TreeGrafter"/>
</dbReference>
<dbReference type="GO" id="GO:0000289">
    <property type="term" value="P:nuclear-transcribed mRNA poly(A) tail shortening"/>
    <property type="evidence" value="ECO:0007669"/>
    <property type="project" value="TreeGrafter"/>
</dbReference>
<evidence type="ECO:0000256" key="4">
    <source>
        <dbReference type="ARBA" id="ARBA00022574"/>
    </source>
</evidence>
<dbReference type="GO" id="GO:0004535">
    <property type="term" value="F:poly(A)-specific ribonuclease activity"/>
    <property type="evidence" value="ECO:0007669"/>
    <property type="project" value="UniProtKB-EC"/>
</dbReference>
<dbReference type="SUPFAM" id="SSF54001">
    <property type="entry name" value="Cysteine proteinases"/>
    <property type="match status" value="1"/>
</dbReference>
<dbReference type="InterPro" id="IPR036322">
    <property type="entry name" value="WD40_repeat_dom_sf"/>
</dbReference>
<dbReference type="GO" id="GO:0046872">
    <property type="term" value="F:metal ion binding"/>
    <property type="evidence" value="ECO:0007669"/>
    <property type="project" value="UniProtKB-KW"/>
</dbReference>
<reference evidence="12" key="2">
    <citation type="submission" date="2021-01" db="EMBL/GenBank/DDBJ databases">
        <authorList>
            <person name="Schikora-Tamarit M.A."/>
        </authorList>
    </citation>
    <scope>NUCLEOTIDE SEQUENCE</scope>
    <source>
        <strain evidence="12">CBS2887</strain>
    </source>
</reference>
<dbReference type="PANTHER" id="PTHR15728:SF0">
    <property type="entry name" value="PAN2-PAN3 DEADENYLATION COMPLEX CATALYTIC SUBUNIT PAN2"/>
    <property type="match status" value="1"/>
</dbReference>
<dbReference type="Gene3D" id="3.90.70.10">
    <property type="entry name" value="Cysteine proteinases"/>
    <property type="match status" value="1"/>
</dbReference>
<feature type="domain" description="USP" evidence="11">
    <location>
        <begin position="487"/>
        <end position="818"/>
    </location>
</feature>
<organism evidence="12 13">
    <name type="scientific">Wickerhamomyces pijperi</name>
    <name type="common">Yeast</name>
    <name type="synonym">Pichia pijperi</name>
    <dbReference type="NCBI Taxonomy" id="599730"/>
    <lineage>
        <taxon>Eukaryota</taxon>
        <taxon>Fungi</taxon>
        <taxon>Dikarya</taxon>
        <taxon>Ascomycota</taxon>
        <taxon>Saccharomycotina</taxon>
        <taxon>Saccharomycetes</taxon>
        <taxon>Phaffomycetales</taxon>
        <taxon>Wickerhamomycetaceae</taxon>
        <taxon>Wickerhamomyces</taxon>
    </lineage>
</organism>
<comment type="caution">
    <text evidence="12">The sequence shown here is derived from an EMBL/GenBank/DDBJ whole genome shotgun (WGS) entry which is preliminary data.</text>
</comment>
<dbReference type="InterPro" id="IPR015943">
    <property type="entry name" value="WD40/YVTN_repeat-like_dom_sf"/>
</dbReference>
<evidence type="ECO:0000256" key="8">
    <source>
        <dbReference type="ARBA" id="ARBA00022801"/>
    </source>
</evidence>
<dbReference type="OrthoDB" id="16516at2759"/>
<evidence type="ECO:0000256" key="9">
    <source>
        <dbReference type="ARBA" id="ARBA00022839"/>
    </source>
</evidence>
<evidence type="ECO:0000313" key="13">
    <source>
        <dbReference type="Proteomes" id="UP000774326"/>
    </source>
</evidence>
<evidence type="ECO:0000259" key="11">
    <source>
        <dbReference type="PROSITE" id="PS50235"/>
    </source>
</evidence>
<dbReference type="InterPro" id="IPR050785">
    <property type="entry name" value="PAN2-PAN3_catalytic_subunit"/>
</dbReference>
<dbReference type="PANTHER" id="PTHR15728">
    <property type="entry name" value="DEADENYLATION COMPLEX CATALYTIC SUBUNIT PAN2"/>
    <property type="match status" value="1"/>
</dbReference>
<dbReference type="FunFam" id="3.30.420.10:FF:000028">
    <property type="entry name" value="PAN2-PAN3 deadenylation complex catalytic subunit PAN2"/>
    <property type="match status" value="1"/>
</dbReference>
<dbReference type="GO" id="GO:0006397">
    <property type="term" value="P:mRNA processing"/>
    <property type="evidence" value="ECO:0007669"/>
    <property type="project" value="UniProtKB-KW"/>
</dbReference>